<comment type="subcellular location">
    <subcellularLocation>
        <location evidence="1">Cell membrane</location>
        <topology evidence="1">Multi-pass membrane protein</topology>
    </subcellularLocation>
</comment>
<feature type="transmembrane region" description="Helical" evidence="6">
    <location>
        <begin position="336"/>
        <end position="357"/>
    </location>
</feature>
<dbReference type="GO" id="GO:0005886">
    <property type="term" value="C:plasma membrane"/>
    <property type="evidence" value="ECO:0007669"/>
    <property type="project" value="UniProtKB-SubCell"/>
</dbReference>
<dbReference type="Proteomes" id="UP000515819">
    <property type="component" value="Chromosome"/>
</dbReference>
<keyword evidence="5 6" id="KW-0472">Membrane</keyword>
<feature type="transmembrane region" description="Helical" evidence="6">
    <location>
        <begin position="782"/>
        <end position="804"/>
    </location>
</feature>
<evidence type="ECO:0000313" key="8">
    <source>
        <dbReference type="EMBL" id="QNM00396.1"/>
    </source>
</evidence>
<name>A0A7G9FPB4_9FIRM</name>
<dbReference type="AlphaFoldDB" id="A0A7G9FPB4"/>
<dbReference type="Pfam" id="PF02687">
    <property type="entry name" value="FtsX"/>
    <property type="match status" value="2"/>
</dbReference>
<dbReference type="InterPro" id="IPR038766">
    <property type="entry name" value="Membrane_comp_ABC_pdt"/>
</dbReference>
<feature type="transmembrane region" description="Helical" evidence="6">
    <location>
        <begin position="824"/>
        <end position="842"/>
    </location>
</feature>
<dbReference type="RefSeq" id="WP_249321681.1">
    <property type="nucleotide sequence ID" value="NZ_CP060632.1"/>
</dbReference>
<dbReference type="EMBL" id="CP060632">
    <property type="protein sequence ID" value="QNM00396.1"/>
    <property type="molecule type" value="Genomic_DNA"/>
</dbReference>
<evidence type="ECO:0000313" key="9">
    <source>
        <dbReference type="Proteomes" id="UP000515819"/>
    </source>
</evidence>
<keyword evidence="4 6" id="KW-1133">Transmembrane helix</keyword>
<evidence type="ECO:0000259" key="7">
    <source>
        <dbReference type="Pfam" id="PF02687"/>
    </source>
</evidence>
<reference evidence="8 9" key="1">
    <citation type="submission" date="2020-08" db="EMBL/GenBank/DDBJ databases">
        <authorList>
            <person name="Liu C."/>
            <person name="Sun Q."/>
        </authorList>
    </citation>
    <scope>NUCLEOTIDE SEQUENCE [LARGE SCALE GENOMIC DNA]</scope>
    <source>
        <strain evidence="8 9">NSJ-4</strain>
    </source>
</reference>
<dbReference type="PANTHER" id="PTHR30287">
    <property type="entry name" value="MEMBRANE COMPONENT OF PREDICTED ABC SUPERFAMILY METABOLITE UPTAKE TRANSPORTER"/>
    <property type="match status" value="1"/>
</dbReference>
<keyword evidence="9" id="KW-1185">Reference proteome</keyword>
<evidence type="ECO:0000256" key="4">
    <source>
        <dbReference type="ARBA" id="ARBA00022989"/>
    </source>
</evidence>
<evidence type="ECO:0000256" key="6">
    <source>
        <dbReference type="SAM" id="Phobius"/>
    </source>
</evidence>
<feature type="transmembrane region" description="Helical" evidence="6">
    <location>
        <begin position="729"/>
        <end position="749"/>
    </location>
</feature>
<feature type="domain" description="ABC3 transporter permease C-terminal" evidence="7">
    <location>
        <begin position="735"/>
        <end position="838"/>
    </location>
</feature>
<evidence type="ECO:0000256" key="1">
    <source>
        <dbReference type="ARBA" id="ARBA00004651"/>
    </source>
</evidence>
<accession>A0A7G9FPB4</accession>
<evidence type="ECO:0000256" key="3">
    <source>
        <dbReference type="ARBA" id="ARBA00022692"/>
    </source>
</evidence>
<proteinExistence type="predicted"/>
<dbReference type="PANTHER" id="PTHR30287:SF1">
    <property type="entry name" value="INNER MEMBRANE PROTEIN"/>
    <property type="match status" value="1"/>
</dbReference>
<dbReference type="InterPro" id="IPR003838">
    <property type="entry name" value="ABC3_permease_C"/>
</dbReference>
<evidence type="ECO:0000256" key="5">
    <source>
        <dbReference type="ARBA" id="ARBA00023136"/>
    </source>
</evidence>
<gene>
    <name evidence="8" type="ORF">H9Q76_03695</name>
</gene>
<keyword evidence="3 6" id="KW-0812">Transmembrane</keyword>
<evidence type="ECO:0000256" key="2">
    <source>
        <dbReference type="ARBA" id="ARBA00022475"/>
    </source>
</evidence>
<feature type="transmembrane region" description="Helical" evidence="6">
    <location>
        <begin position="504"/>
        <end position="523"/>
    </location>
</feature>
<sequence length="859" mass="95900">MGRYLAILAIIALGVGFFSGLKVTKPGMVETGNKYLREHNFYDFRLLSSIGFDADAVEEMRKQEHVLAADGSYYEDMIYEDADGKEKVLRAQSITEHVNTLELRDGRMPEADDECVVDAYQFKGQDIIGQEIEIADSNTQDTKDAFAHKKYKVVGTVNSPIYINIERGTTDLGNGRISAFIFIPEGGFSFDAYKEIYVQSQDSYDIYTDAYDDFIDDVTPDMETALKAVTDDRYDRLVTELGRTLVEDAVEKQQQELQAMMQDAQSGTLTQEQIAQMEQLQPLTQEQQDALVQEYGEQAAKEAFGDVKTYVLDRSTNVGYMCYDNDTNIVDGVAKVFPIFFFLIAALVCSTTMTRMVDDERGQIGTYRALGYTNGRIMAKYLIYSGSSAFLGCVIGFFGGSYLFPYVISEAYKMLYDFGTGIEFYFSPGLLVICLIVSLLCSMGTAFLACINELRCMPAELIRPKAPAAGKRILLERIPFIWKPMKFLHKVTARNVFRFKKRMFMMLLGIAGCTALVLTGLGVKDSVSNLAEFQYGDIDTYDMEVTLNGTYNEDIQQEVEDAVGDGFEDSTAILKSTVEYHAASAIKTVYLIAAEPEDLESFVKFDMTTSNGTYPGNGEVMLSKKIAEIADVTVGDPITLHDTDAGDVTLTVSGIFENYVWHYAYITPECYEQYFDKACEANTMYLHVDTDSTAYEAGGKLSALSNVMSVSVVADIKDRVENMMKMMDAVVGLVIGSAGALAFIVLFNLSNINITERVREIATIKVLGFYPRETGSYVFRENFILTLMGIVVGLPLGCLLHRFVMSQIQVDMVAFATRIMNISYLYSVLIVLAFLIIVDLVMRRKIDKIDMAESLKSIE</sequence>
<organism evidence="8 9">
    <name type="scientific">Wujia chipingensis</name>
    <dbReference type="NCBI Taxonomy" id="2763670"/>
    <lineage>
        <taxon>Bacteria</taxon>
        <taxon>Bacillati</taxon>
        <taxon>Bacillota</taxon>
        <taxon>Clostridia</taxon>
        <taxon>Lachnospirales</taxon>
        <taxon>Lachnospiraceae</taxon>
        <taxon>Wujia</taxon>
    </lineage>
</organism>
<dbReference type="KEGG" id="wcp:H9Q76_03695"/>
<feature type="domain" description="ABC3 transporter permease C-terminal" evidence="7">
    <location>
        <begin position="336"/>
        <end position="450"/>
    </location>
</feature>
<feature type="transmembrane region" description="Helical" evidence="6">
    <location>
        <begin position="378"/>
        <end position="404"/>
    </location>
</feature>
<protein>
    <submittedName>
        <fullName evidence="8">FtsX-like permease family protein</fullName>
    </submittedName>
</protein>
<feature type="transmembrane region" description="Helical" evidence="6">
    <location>
        <begin position="424"/>
        <end position="451"/>
    </location>
</feature>
<keyword evidence="2" id="KW-1003">Cell membrane</keyword>